<comment type="caution">
    <text evidence="2">The sequence shown here is derived from an EMBL/GenBank/DDBJ whole genome shotgun (WGS) entry which is preliminary data.</text>
</comment>
<dbReference type="InterPro" id="IPR016181">
    <property type="entry name" value="Acyl_CoA_acyltransferase"/>
</dbReference>
<evidence type="ECO:0000259" key="1">
    <source>
        <dbReference type="PROSITE" id="PS51186"/>
    </source>
</evidence>
<dbReference type="Proteomes" id="UP000003763">
    <property type="component" value="Unassembled WGS sequence"/>
</dbReference>
<dbReference type="HOGENOM" id="CLU_113231_3_1_9"/>
<dbReference type="PROSITE" id="PS51186">
    <property type="entry name" value="GNAT"/>
    <property type="match status" value="1"/>
</dbReference>
<feature type="domain" description="N-acetyltransferase" evidence="1">
    <location>
        <begin position="10"/>
        <end position="175"/>
    </location>
</feature>
<name>G5HEP7_9FIRM</name>
<proteinExistence type="predicted"/>
<dbReference type="EMBL" id="ADLJ01000007">
    <property type="protein sequence ID" value="EHF00006.1"/>
    <property type="molecule type" value="Genomic_DNA"/>
</dbReference>
<dbReference type="PATRIC" id="fig|742733.3.peg.940"/>
<accession>G5HEP7</accession>
<organism evidence="2 3">
    <name type="scientific">[Clostridium] citroniae WAL-17108</name>
    <dbReference type="NCBI Taxonomy" id="742733"/>
    <lineage>
        <taxon>Bacteria</taxon>
        <taxon>Bacillati</taxon>
        <taxon>Bacillota</taxon>
        <taxon>Clostridia</taxon>
        <taxon>Lachnospirales</taxon>
        <taxon>Lachnospiraceae</taxon>
        <taxon>Enterocloster</taxon>
    </lineage>
</organism>
<sequence length="175" mass="19939">MALRLVKASAQYENLIVNMLEEWIDYNNNHASANHSPWAIFRNDYHNFTSYISNLDCKKAGEGMVPDSTFFCLDNERNIIVGAVNIRHYLNDYLLQFGGHIGDGIRPSERRKGYATKMIALALEECKILGIHKVLMVCDKDNIGSAKSIQNNGGILENEIQNQGKTEQRYWIDID</sequence>
<dbReference type="Gene3D" id="3.40.630.30">
    <property type="match status" value="1"/>
</dbReference>
<dbReference type="Pfam" id="PF13302">
    <property type="entry name" value="Acetyltransf_3"/>
    <property type="match status" value="1"/>
</dbReference>
<reference evidence="2 3" key="1">
    <citation type="submission" date="2011-08" db="EMBL/GenBank/DDBJ databases">
        <title>The Genome Sequence of Clostridium citroniae WAL-17108.</title>
        <authorList>
            <consortium name="The Broad Institute Genome Sequencing Platform"/>
            <person name="Earl A."/>
            <person name="Ward D."/>
            <person name="Feldgarden M."/>
            <person name="Gevers D."/>
            <person name="Finegold S.M."/>
            <person name="Summanen P.H."/>
            <person name="Molitoris D.R."/>
            <person name="Vaisanen M.L."/>
            <person name="Daigneault M."/>
            <person name="Allen-Vercoe E."/>
            <person name="Young S.K."/>
            <person name="Zeng Q."/>
            <person name="Gargeya S."/>
            <person name="Fitzgerald M."/>
            <person name="Haas B."/>
            <person name="Abouelleil A."/>
            <person name="Alvarado L."/>
            <person name="Arachchi H.M."/>
            <person name="Berlin A."/>
            <person name="Brown A."/>
            <person name="Chapman S.B."/>
            <person name="Chen Z."/>
            <person name="Dunbar C."/>
            <person name="Freedman E."/>
            <person name="Gearin G."/>
            <person name="Gellesch M."/>
            <person name="Goldberg J."/>
            <person name="Griggs A."/>
            <person name="Gujja S."/>
            <person name="Heiman D."/>
            <person name="Howarth C."/>
            <person name="Larson L."/>
            <person name="Lui A."/>
            <person name="MacDonald P.J.P."/>
            <person name="Montmayeur A."/>
            <person name="Murphy C."/>
            <person name="Neiman D."/>
            <person name="Pearson M."/>
            <person name="Priest M."/>
            <person name="Roberts A."/>
            <person name="Saif S."/>
            <person name="Shea T."/>
            <person name="Shenoy N."/>
            <person name="Sisk P."/>
            <person name="Stolte C."/>
            <person name="Sykes S."/>
            <person name="Wortman J."/>
            <person name="Nusbaum C."/>
            <person name="Birren B."/>
        </authorList>
    </citation>
    <scope>NUCLEOTIDE SEQUENCE [LARGE SCALE GENOMIC DNA]</scope>
    <source>
        <strain evidence="2 3">WAL-17108</strain>
    </source>
</reference>
<dbReference type="GO" id="GO:0016747">
    <property type="term" value="F:acyltransferase activity, transferring groups other than amino-acyl groups"/>
    <property type="evidence" value="ECO:0007669"/>
    <property type="project" value="InterPro"/>
</dbReference>
<evidence type="ECO:0000313" key="3">
    <source>
        <dbReference type="Proteomes" id="UP000003763"/>
    </source>
</evidence>
<dbReference type="PANTHER" id="PTHR39173">
    <property type="entry name" value="ACETYLTRANSFERASE"/>
    <property type="match status" value="1"/>
</dbReference>
<protein>
    <recommendedName>
        <fullName evidence="1">N-acetyltransferase domain-containing protein</fullName>
    </recommendedName>
</protein>
<dbReference type="AlphaFoldDB" id="G5HEP7"/>
<dbReference type="CDD" id="cd04301">
    <property type="entry name" value="NAT_SF"/>
    <property type="match status" value="1"/>
</dbReference>
<evidence type="ECO:0000313" key="2">
    <source>
        <dbReference type="EMBL" id="EHF00006.1"/>
    </source>
</evidence>
<dbReference type="RefSeq" id="WP_007859645.1">
    <property type="nucleotide sequence ID" value="NZ_JH376420.1"/>
</dbReference>
<gene>
    <name evidence="2" type="ORF">HMPREF9469_00920</name>
</gene>
<dbReference type="PANTHER" id="PTHR39173:SF1">
    <property type="entry name" value="ACETYLTRANSFERASE"/>
    <property type="match status" value="1"/>
</dbReference>
<dbReference type="eggNOG" id="COG3981">
    <property type="taxonomic scope" value="Bacteria"/>
</dbReference>
<dbReference type="InterPro" id="IPR000182">
    <property type="entry name" value="GNAT_dom"/>
</dbReference>
<dbReference type="SUPFAM" id="SSF55729">
    <property type="entry name" value="Acyl-CoA N-acyltransferases (Nat)"/>
    <property type="match status" value="1"/>
</dbReference>